<feature type="transmembrane region" description="Helical" evidence="2">
    <location>
        <begin position="57"/>
        <end position="77"/>
    </location>
</feature>
<sequence>MFLLYLPSIAPSPDDARQALEDELAKPGYFDLGALLRYFWEQLLSQLNLATIEPPSLGWVLPTIIILIVLIIGFFIIRRLRKNLSKGTRHDSAALVDPSIPAETYLAQAKNNYPDAPALSVQAAFRAIVQRGVERGLIEAVPGQTAGEVSRQLEALFPNNSPQIAHVNASFDEATYGHASLVTEVDARAAISLYDELSALSPSSTAGAASSMPIPATMRQGS</sequence>
<evidence type="ECO:0000313" key="4">
    <source>
        <dbReference type="EMBL" id="WCE46891.1"/>
    </source>
</evidence>
<name>A0AB38XRJ0_9ACTO</name>
<organism evidence="4 5">
    <name type="scientific">Winkia neuii subsp. anitrata</name>
    <dbReference type="NCBI Taxonomy" id="29318"/>
    <lineage>
        <taxon>Bacteria</taxon>
        <taxon>Bacillati</taxon>
        <taxon>Actinomycetota</taxon>
        <taxon>Actinomycetes</taxon>
        <taxon>Actinomycetales</taxon>
        <taxon>Actinomycetaceae</taxon>
        <taxon>Winkia</taxon>
    </lineage>
</organism>
<keyword evidence="2" id="KW-0812">Transmembrane</keyword>
<reference evidence="4" key="1">
    <citation type="submission" date="2023-01" db="EMBL/GenBank/DDBJ databases">
        <title>Comparative Genomic Analysis of the Clinically-Derived Winkia Strain NY0527 Provides Evidence into the Taxonomic Reassignment of Winkia neuii and Characterizes Their Virulence Traits.</title>
        <authorList>
            <person name="Cai X."/>
            <person name="Peng Y."/>
            <person name="Li M."/>
            <person name="Qiu Y."/>
            <person name="Wang Y."/>
            <person name="Xu L."/>
            <person name="Hou Q."/>
        </authorList>
    </citation>
    <scope>NUCLEOTIDE SEQUENCE</scope>
    <source>
        <strain evidence="4">NY0527</strain>
    </source>
</reference>
<dbReference type="InterPro" id="IPR025403">
    <property type="entry name" value="TgpA-like_C"/>
</dbReference>
<evidence type="ECO:0000256" key="1">
    <source>
        <dbReference type="SAM" id="MobiDB-lite"/>
    </source>
</evidence>
<dbReference type="Proteomes" id="UP001211044">
    <property type="component" value="Chromosome"/>
</dbReference>
<dbReference type="Pfam" id="PF13559">
    <property type="entry name" value="DUF4129"/>
    <property type="match status" value="1"/>
</dbReference>
<dbReference type="KEGG" id="wne:PIG85_04380"/>
<protein>
    <submittedName>
        <fullName evidence="4">DUF4129 domain-containing protein</fullName>
    </submittedName>
</protein>
<keyword evidence="2" id="KW-0472">Membrane</keyword>
<feature type="domain" description="Protein-glutamine gamma-glutamyltransferase-like C-terminal" evidence="3">
    <location>
        <begin position="124"/>
        <end position="194"/>
    </location>
</feature>
<evidence type="ECO:0000259" key="3">
    <source>
        <dbReference type="Pfam" id="PF13559"/>
    </source>
</evidence>
<keyword evidence="2" id="KW-1133">Transmembrane helix</keyword>
<evidence type="ECO:0000313" key="5">
    <source>
        <dbReference type="Proteomes" id="UP001211044"/>
    </source>
</evidence>
<proteinExistence type="predicted"/>
<feature type="region of interest" description="Disordered" evidence="1">
    <location>
        <begin position="202"/>
        <end position="222"/>
    </location>
</feature>
<gene>
    <name evidence="4" type="ORF">PIG85_04380</name>
</gene>
<dbReference type="RefSeq" id="WP_004806181.1">
    <property type="nucleotide sequence ID" value="NZ_CP116394.1"/>
</dbReference>
<evidence type="ECO:0000256" key="2">
    <source>
        <dbReference type="SAM" id="Phobius"/>
    </source>
</evidence>
<accession>A0AB38XRJ0</accession>
<dbReference type="AlphaFoldDB" id="A0AB38XRJ0"/>
<dbReference type="EMBL" id="CP116394">
    <property type="protein sequence ID" value="WCE46891.1"/>
    <property type="molecule type" value="Genomic_DNA"/>
</dbReference>